<protein>
    <submittedName>
        <fullName evidence="2">Uncharacterized protein</fullName>
    </submittedName>
</protein>
<accession>A0A4R5YJS7</accession>
<feature type="region of interest" description="Disordered" evidence="1">
    <location>
        <begin position="1"/>
        <end position="44"/>
    </location>
</feature>
<sequence length="72" mass="7506">MGLFTQRPEEPTEWGGLPSEPLEPTNPVDRLGEGPAVGGWTPDLLSQAPVTATWIEIPVDPAPEADGGADGD</sequence>
<dbReference type="AlphaFoldDB" id="A0A4R5YJS7"/>
<dbReference type="RefSeq" id="WP_091354071.1">
    <property type="nucleotide sequence ID" value="NZ_SMZX01000002.1"/>
</dbReference>
<gene>
    <name evidence="2" type="ORF">E2R54_10635</name>
</gene>
<dbReference type="Proteomes" id="UP000295633">
    <property type="component" value="Unassembled WGS sequence"/>
</dbReference>
<comment type="caution">
    <text evidence="2">The sequence shown here is derived from an EMBL/GenBank/DDBJ whole genome shotgun (WGS) entry which is preliminary data.</text>
</comment>
<reference evidence="2 3" key="1">
    <citation type="submission" date="2019-03" db="EMBL/GenBank/DDBJ databases">
        <title>Genome Sequencing and Assembly of Various Microbes Isolated from Partially Reclaimed Soil and Acid Mine Drainage (AMD) Site.</title>
        <authorList>
            <person name="Steinbock B."/>
            <person name="Bechtold R."/>
            <person name="Sevigny J.L."/>
            <person name="Thomas D."/>
            <person name="Cuthill L.R."/>
            <person name="Aveiro Johannsen E.J."/>
            <person name="Thomas K."/>
            <person name="Ghosh A."/>
        </authorList>
    </citation>
    <scope>NUCLEOTIDE SEQUENCE [LARGE SCALE GENOMIC DNA]</scope>
    <source>
        <strain evidence="2 3">F-B2</strain>
    </source>
</reference>
<dbReference type="EMBL" id="SMZX01000002">
    <property type="protein sequence ID" value="TDL43657.1"/>
    <property type="molecule type" value="Genomic_DNA"/>
</dbReference>
<organism evidence="2 3">
    <name type="scientific">Microbacterium oleivorans</name>
    <dbReference type="NCBI Taxonomy" id="273677"/>
    <lineage>
        <taxon>Bacteria</taxon>
        <taxon>Bacillati</taxon>
        <taxon>Actinomycetota</taxon>
        <taxon>Actinomycetes</taxon>
        <taxon>Micrococcales</taxon>
        <taxon>Microbacteriaceae</taxon>
        <taxon>Microbacterium</taxon>
    </lineage>
</organism>
<evidence type="ECO:0000256" key="1">
    <source>
        <dbReference type="SAM" id="MobiDB-lite"/>
    </source>
</evidence>
<evidence type="ECO:0000313" key="3">
    <source>
        <dbReference type="Proteomes" id="UP000295633"/>
    </source>
</evidence>
<evidence type="ECO:0000313" key="2">
    <source>
        <dbReference type="EMBL" id="TDL43657.1"/>
    </source>
</evidence>
<name>A0A4R5YJS7_9MICO</name>
<proteinExistence type="predicted"/>